<evidence type="ECO:0000313" key="2">
    <source>
        <dbReference type="EMBL" id="KAE8142057.1"/>
    </source>
</evidence>
<evidence type="ECO:0008006" key="4">
    <source>
        <dbReference type="Google" id="ProtNLM"/>
    </source>
</evidence>
<dbReference type="OrthoDB" id="10450082at2759"/>
<organism evidence="2 3">
    <name type="scientific">Aspergillus pseudotamarii</name>
    <dbReference type="NCBI Taxonomy" id="132259"/>
    <lineage>
        <taxon>Eukaryota</taxon>
        <taxon>Fungi</taxon>
        <taxon>Dikarya</taxon>
        <taxon>Ascomycota</taxon>
        <taxon>Pezizomycotina</taxon>
        <taxon>Eurotiomycetes</taxon>
        <taxon>Eurotiomycetidae</taxon>
        <taxon>Eurotiales</taxon>
        <taxon>Aspergillaceae</taxon>
        <taxon>Aspergillus</taxon>
        <taxon>Aspergillus subgen. Circumdati</taxon>
    </lineage>
</organism>
<evidence type="ECO:0000256" key="1">
    <source>
        <dbReference type="SAM" id="SignalP"/>
    </source>
</evidence>
<reference evidence="2 3" key="1">
    <citation type="submission" date="2019-04" db="EMBL/GenBank/DDBJ databases">
        <title>Friends and foes A comparative genomics study of 23 Aspergillus species from section Flavi.</title>
        <authorList>
            <consortium name="DOE Joint Genome Institute"/>
            <person name="Kjaerbolling I."/>
            <person name="Vesth T."/>
            <person name="Frisvad J.C."/>
            <person name="Nybo J.L."/>
            <person name="Theobald S."/>
            <person name="Kildgaard S."/>
            <person name="Isbrandt T."/>
            <person name="Kuo A."/>
            <person name="Sato A."/>
            <person name="Lyhne E.K."/>
            <person name="Kogle M.E."/>
            <person name="Wiebenga A."/>
            <person name="Kun R.S."/>
            <person name="Lubbers R.J."/>
            <person name="Makela M.R."/>
            <person name="Barry K."/>
            <person name="Chovatia M."/>
            <person name="Clum A."/>
            <person name="Daum C."/>
            <person name="Haridas S."/>
            <person name="He G."/>
            <person name="LaButti K."/>
            <person name="Lipzen A."/>
            <person name="Mondo S."/>
            <person name="Riley R."/>
            <person name="Salamov A."/>
            <person name="Simmons B.A."/>
            <person name="Magnuson J.K."/>
            <person name="Henrissat B."/>
            <person name="Mortensen U.H."/>
            <person name="Larsen T.O."/>
            <person name="Devries R.P."/>
            <person name="Grigoriev I.V."/>
            <person name="Machida M."/>
            <person name="Baker S.E."/>
            <person name="Andersen M.R."/>
        </authorList>
    </citation>
    <scope>NUCLEOTIDE SEQUENCE [LARGE SCALE GENOMIC DNA]</scope>
    <source>
        <strain evidence="2 3">CBS 117625</strain>
    </source>
</reference>
<dbReference type="EMBL" id="ML743555">
    <property type="protein sequence ID" value="KAE8142057.1"/>
    <property type="molecule type" value="Genomic_DNA"/>
</dbReference>
<evidence type="ECO:0000313" key="3">
    <source>
        <dbReference type="Proteomes" id="UP000325672"/>
    </source>
</evidence>
<proteinExistence type="predicted"/>
<sequence length="89" mass="9873">MQSSHLTSIMLSCTTMLVVIRAMNTAYSKLPKGLNLIGRSTAVLGIALRDTVKEPYLTQHARWESNATLIHFVRSLSVIFILSLCTSYS</sequence>
<name>A0A5N6T6Z7_ASPPS</name>
<accession>A0A5N6T6Z7</accession>
<dbReference type="AlphaFoldDB" id="A0A5N6T6Z7"/>
<feature type="chain" id="PRO_5024965252" description="Secreted protein" evidence="1">
    <location>
        <begin position="23"/>
        <end position="89"/>
    </location>
</feature>
<gene>
    <name evidence="2" type="ORF">BDV38DRAFT_235614</name>
</gene>
<dbReference type="GeneID" id="43637576"/>
<dbReference type="RefSeq" id="XP_031918120.1">
    <property type="nucleotide sequence ID" value="XM_032053366.1"/>
</dbReference>
<keyword evidence="1" id="KW-0732">Signal</keyword>
<dbReference type="Proteomes" id="UP000325672">
    <property type="component" value="Unassembled WGS sequence"/>
</dbReference>
<protein>
    <recommendedName>
        <fullName evidence="4">Secreted protein</fullName>
    </recommendedName>
</protein>
<keyword evidence="3" id="KW-1185">Reference proteome</keyword>
<feature type="signal peptide" evidence="1">
    <location>
        <begin position="1"/>
        <end position="22"/>
    </location>
</feature>